<dbReference type="RefSeq" id="XP_064705191.1">
    <property type="nucleotide sequence ID" value="XM_064847470.1"/>
</dbReference>
<feature type="domain" description="Glycosyl transferase CAP10" evidence="1">
    <location>
        <begin position="305"/>
        <end position="607"/>
    </location>
</feature>
<accession>A0AAV9N6G7</accession>
<proteinExistence type="predicted"/>
<dbReference type="AlphaFoldDB" id="A0AAV9N6G7"/>
<dbReference type="SMART" id="SM00672">
    <property type="entry name" value="CAP10"/>
    <property type="match status" value="1"/>
</dbReference>
<dbReference type="EMBL" id="JAVRRD010000017">
    <property type="protein sequence ID" value="KAK5050605.1"/>
    <property type="molecule type" value="Genomic_DNA"/>
</dbReference>
<protein>
    <recommendedName>
        <fullName evidence="1">Glycosyl transferase CAP10 domain-containing protein</fullName>
    </recommendedName>
</protein>
<dbReference type="PANTHER" id="PTHR12203">
    <property type="entry name" value="KDEL LYS-ASP-GLU-LEU CONTAINING - RELATED"/>
    <property type="match status" value="1"/>
</dbReference>
<dbReference type="Pfam" id="PF05686">
    <property type="entry name" value="Glyco_transf_90"/>
    <property type="match status" value="1"/>
</dbReference>
<dbReference type="GeneID" id="89972070"/>
<dbReference type="InterPro" id="IPR051091">
    <property type="entry name" value="O-Glucosyltr/Glycosyltrsf_90"/>
</dbReference>
<evidence type="ECO:0000259" key="1">
    <source>
        <dbReference type="SMART" id="SM00672"/>
    </source>
</evidence>
<organism evidence="2 3">
    <name type="scientific">Exophiala bonariae</name>
    <dbReference type="NCBI Taxonomy" id="1690606"/>
    <lineage>
        <taxon>Eukaryota</taxon>
        <taxon>Fungi</taxon>
        <taxon>Dikarya</taxon>
        <taxon>Ascomycota</taxon>
        <taxon>Pezizomycotina</taxon>
        <taxon>Eurotiomycetes</taxon>
        <taxon>Chaetothyriomycetidae</taxon>
        <taxon>Chaetothyriales</taxon>
        <taxon>Herpotrichiellaceae</taxon>
        <taxon>Exophiala</taxon>
    </lineage>
</organism>
<dbReference type="PANTHER" id="PTHR12203:SF22">
    <property type="entry name" value="CAPSULE ASSOCIATED PROTEIN"/>
    <property type="match status" value="1"/>
</dbReference>
<evidence type="ECO:0000313" key="2">
    <source>
        <dbReference type="EMBL" id="KAK5050605.1"/>
    </source>
</evidence>
<gene>
    <name evidence="2" type="ORF">LTR84_003887</name>
</gene>
<reference evidence="2 3" key="1">
    <citation type="submission" date="2023-08" db="EMBL/GenBank/DDBJ databases">
        <title>Black Yeasts Isolated from many extreme environments.</title>
        <authorList>
            <person name="Coleine C."/>
            <person name="Stajich J.E."/>
            <person name="Selbmann L."/>
        </authorList>
    </citation>
    <scope>NUCLEOTIDE SEQUENCE [LARGE SCALE GENOMIC DNA]</scope>
    <source>
        <strain evidence="2 3">CCFEE 5792</strain>
    </source>
</reference>
<dbReference type="Proteomes" id="UP001358417">
    <property type="component" value="Unassembled WGS sequence"/>
</dbReference>
<sequence>MLAHFRGRRVICALFVTLLFSVFLLTSTYKEDLRESVDRWHNSWSDPQSTSQLRSPFDIFQSNGSSIHPHPIDTLLNRSIGSWQSLLAKRSYTQTQAASAYRARRGRHPPPHFDKWVQYAQAHGCVIVEDFFDQIYRDIEPFWGVPAEDIRRSASSSSKKISIRNGTASQSTDEWHFIRHYFDMFKTIEKYLPDVDIPINVMDESRIIVPWEEVGKLLGSSHTTQDMFITPLVHQYSTIEGDPQTPDDETAWSALVPYWDAVRVGCPPNSPGRQALSDTNFSSPPEFSSTWPEGSHLGYVSNWTSARDPCIHAHLRYLHGSFVEPISISTTTKMLPMFGGSKLPMSNDILLPAALYWHDEERFALQSRRISWNSKRNEVLWRGTASGGRNRAENWTRFQRHRLVSILNGTQIRMALRQQDELDTGLLNGTEKLPVIFPLPDQDLYPLQSSALGLLPEWIQVVSNVAFTWLACFPGTKSFGCSYTGQYYRKGFKMPFDRMFYAKYLPDVDGNSFSGRFRAFLQSNSVPIKATIYSEWHDDRLMPWMHFLPMDNTFVDLWAILEYLFSHDELASWIGSMGREAAETLLRKEDMLAYVYRLILEYARVSDDRRELMGWVEAQDSK</sequence>
<keyword evidence="3" id="KW-1185">Reference proteome</keyword>
<dbReference type="InterPro" id="IPR006598">
    <property type="entry name" value="CAP10"/>
</dbReference>
<comment type="caution">
    <text evidence="2">The sequence shown here is derived from an EMBL/GenBank/DDBJ whole genome shotgun (WGS) entry which is preliminary data.</text>
</comment>
<evidence type="ECO:0000313" key="3">
    <source>
        <dbReference type="Proteomes" id="UP001358417"/>
    </source>
</evidence>
<name>A0AAV9N6G7_9EURO</name>